<evidence type="ECO:0000256" key="3">
    <source>
        <dbReference type="ARBA" id="ARBA00022475"/>
    </source>
</evidence>
<reference evidence="8" key="1">
    <citation type="journal article" date="2021" name="mSystems">
        <title>Bacteria and Archaea Synergistically Convert Glycine Betaine to Biogenic Methane in the Formosa Cold Seep of the South China Sea.</title>
        <authorList>
            <person name="Li L."/>
            <person name="Zhang W."/>
            <person name="Zhang S."/>
            <person name="Song L."/>
            <person name="Sun Q."/>
            <person name="Zhang H."/>
            <person name="Xiang H."/>
            <person name="Dong X."/>
        </authorList>
    </citation>
    <scope>NUCLEOTIDE SEQUENCE</scope>
    <source>
        <strain evidence="8">ZWT</strain>
    </source>
</reference>
<proteinExistence type="predicted"/>
<dbReference type="RefSeq" id="WP_250861942.1">
    <property type="nucleotide sequence ID" value="NZ_JAGSOJ010000007.1"/>
</dbReference>
<protein>
    <submittedName>
        <fullName evidence="8">MFS transporter</fullName>
    </submittedName>
</protein>
<organism evidence="8 9">
    <name type="scientific">Oceanirhabdus seepicola</name>
    <dbReference type="NCBI Taxonomy" id="2828781"/>
    <lineage>
        <taxon>Bacteria</taxon>
        <taxon>Bacillati</taxon>
        <taxon>Bacillota</taxon>
        <taxon>Clostridia</taxon>
        <taxon>Eubacteriales</taxon>
        <taxon>Clostridiaceae</taxon>
        <taxon>Oceanirhabdus</taxon>
    </lineage>
</organism>
<accession>A0A9J6PAF8</accession>
<dbReference type="Pfam" id="PF07690">
    <property type="entry name" value="MFS_1"/>
    <property type="match status" value="1"/>
</dbReference>
<keyword evidence="9" id="KW-1185">Reference proteome</keyword>
<gene>
    <name evidence="8" type="ORF">KDK92_23905</name>
</gene>
<evidence type="ECO:0000256" key="2">
    <source>
        <dbReference type="ARBA" id="ARBA00022448"/>
    </source>
</evidence>
<dbReference type="GO" id="GO:0022857">
    <property type="term" value="F:transmembrane transporter activity"/>
    <property type="evidence" value="ECO:0007669"/>
    <property type="project" value="InterPro"/>
</dbReference>
<comment type="caution">
    <text evidence="8">The sequence shown here is derived from an EMBL/GenBank/DDBJ whole genome shotgun (WGS) entry which is preliminary data.</text>
</comment>
<dbReference type="SUPFAM" id="SSF103473">
    <property type="entry name" value="MFS general substrate transporter"/>
    <property type="match status" value="1"/>
</dbReference>
<keyword evidence="6 7" id="KW-0472">Membrane</keyword>
<dbReference type="CDD" id="cd06173">
    <property type="entry name" value="MFS_MefA_like"/>
    <property type="match status" value="1"/>
</dbReference>
<dbReference type="PANTHER" id="PTHR43266:SF2">
    <property type="entry name" value="MAJOR FACILITATOR SUPERFAMILY (MFS) PROFILE DOMAIN-CONTAINING PROTEIN"/>
    <property type="match status" value="1"/>
</dbReference>
<dbReference type="AlphaFoldDB" id="A0A9J6PAF8"/>
<feature type="transmembrane region" description="Helical" evidence="7">
    <location>
        <begin position="352"/>
        <end position="374"/>
    </location>
</feature>
<name>A0A9J6PAF8_9CLOT</name>
<evidence type="ECO:0000313" key="9">
    <source>
        <dbReference type="Proteomes" id="UP001056429"/>
    </source>
</evidence>
<evidence type="ECO:0000256" key="5">
    <source>
        <dbReference type="ARBA" id="ARBA00022989"/>
    </source>
</evidence>
<evidence type="ECO:0000313" key="8">
    <source>
        <dbReference type="EMBL" id="MCM1992774.1"/>
    </source>
</evidence>
<reference evidence="8" key="2">
    <citation type="submission" date="2021-04" db="EMBL/GenBank/DDBJ databases">
        <authorList>
            <person name="Dong X."/>
        </authorList>
    </citation>
    <scope>NUCLEOTIDE SEQUENCE</scope>
    <source>
        <strain evidence="8">ZWT</strain>
    </source>
</reference>
<dbReference type="EMBL" id="JAGSOJ010000007">
    <property type="protein sequence ID" value="MCM1992774.1"/>
    <property type="molecule type" value="Genomic_DNA"/>
</dbReference>
<feature type="transmembrane region" description="Helical" evidence="7">
    <location>
        <begin position="266"/>
        <end position="284"/>
    </location>
</feature>
<feature type="transmembrane region" description="Helical" evidence="7">
    <location>
        <begin position="380"/>
        <end position="400"/>
    </location>
</feature>
<evidence type="ECO:0000256" key="6">
    <source>
        <dbReference type="ARBA" id="ARBA00023136"/>
    </source>
</evidence>
<feature type="transmembrane region" description="Helical" evidence="7">
    <location>
        <begin position="152"/>
        <end position="175"/>
    </location>
</feature>
<comment type="subcellular location">
    <subcellularLocation>
        <location evidence="1">Cell membrane</location>
        <topology evidence="1">Multi-pass membrane protein</topology>
    </subcellularLocation>
</comment>
<keyword evidence="4 7" id="KW-0812">Transmembrane</keyword>
<feature type="transmembrane region" description="Helical" evidence="7">
    <location>
        <begin position="228"/>
        <end position="246"/>
    </location>
</feature>
<feature type="transmembrane region" description="Helical" evidence="7">
    <location>
        <begin position="93"/>
        <end position="118"/>
    </location>
</feature>
<dbReference type="InterPro" id="IPR036259">
    <property type="entry name" value="MFS_trans_sf"/>
</dbReference>
<evidence type="ECO:0000256" key="1">
    <source>
        <dbReference type="ARBA" id="ARBA00004651"/>
    </source>
</evidence>
<keyword evidence="5 7" id="KW-1133">Transmembrane helix</keyword>
<keyword evidence="3" id="KW-1003">Cell membrane</keyword>
<evidence type="ECO:0000256" key="4">
    <source>
        <dbReference type="ARBA" id="ARBA00022692"/>
    </source>
</evidence>
<feature type="transmembrane region" description="Helical" evidence="7">
    <location>
        <begin position="21"/>
        <end position="43"/>
    </location>
</feature>
<feature type="transmembrane region" description="Helical" evidence="7">
    <location>
        <begin position="55"/>
        <end position="73"/>
    </location>
</feature>
<dbReference type="InterPro" id="IPR011701">
    <property type="entry name" value="MFS"/>
</dbReference>
<dbReference type="Gene3D" id="1.20.1250.20">
    <property type="entry name" value="MFS general substrate transporter like domains"/>
    <property type="match status" value="1"/>
</dbReference>
<feature type="transmembrane region" description="Helical" evidence="7">
    <location>
        <begin position="315"/>
        <end position="340"/>
    </location>
</feature>
<dbReference type="Proteomes" id="UP001056429">
    <property type="component" value="Unassembled WGS sequence"/>
</dbReference>
<feature type="transmembrane region" description="Helical" evidence="7">
    <location>
        <begin position="291"/>
        <end position="309"/>
    </location>
</feature>
<dbReference type="GO" id="GO:0005886">
    <property type="term" value="C:plasma membrane"/>
    <property type="evidence" value="ECO:0007669"/>
    <property type="project" value="UniProtKB-SubCell"/>
</dbReference>
<dbReference type="PANTHER" id="PTHR43266">
    <property type="entry name" value="MACROLIDE-EFFLUX PROTEIN"/>
    <property type="match status" value="1"/>
</dbReference>
<keyword evidence="2" id="KW-0813">Transport</keyword>
<sequence length="418" mass="46432">MNLFKSEKNTFLKNKRFMNFLIGYGVSSLGGSMDNMIFTLLAIELTGSPTSVGVMLMILSLPNLLFSLFGGTFADMFDRKKIMVFTNYIRGGLIGLILILFIFNKLTFFLLCVVLFIVESLSRFNGPAMGATMPRLLTKQEFFKARSFYSGVIRGIVMIGPSISSVLVALTGYWVPLTVDSLSYLFAGKMVSITDLSDVQVKSTEKKGVKQVVHNTVDGFRYIKSNKFMLKLVVIMLFMNLILGLFDVPLPFMMKQNFNLDKTYYAYLKSIFAGAGLVATIFLSKYEVKKPGKTIIIFMFIMGGALILFGLSKNYYLACILSAISAFFRTCIAITLWSFISIMAEDKYRGRVSATIGMIISSVVPLSNGLSGVFVDKFPAGLIFTFGGVFFIIISLIYCFDSYVMNYQISDESSAVGA</sequence>
<evidence type="ECO:0000256" key="7">
    <source>
        <dbReference type="SAM" id="Phobius"/>
    </source>
</evidence>